<evidence type="ECO:0000313" key="2">
    <source>
        <dbReference type="EMBL" id="MDT7043333.1"/>
    </source>
</evidence>
<reference evidence="2 3" key="1">
    <citation type="journal article" date="2023" name="ISME J.">
        <title>Cultivation and genomic characterization of novel and ubiquitous marine nitrite-oxidizing bacteria from the Nitrospirales.</title>
        <authorList>
            <person name="Mueller A.J."/>
            <person name="Daebeler A."/>
            <person name="Herbold C.W."/>
            <person name="Kirkegaard R.H."/>
            <person name="Daims H."/>
        </authorList>
    </citation>
    <scope>NUCLEOTIDE SEQUENCE [LARGE SCALE GENOMIC DNA]</scope>
    <source>
        <strain evidence="2 3">EB</strain>
    </source>
</reference>
<keyword evidence="3" id="KW-1185">Reference proteome</keyword>
<feature type="domain" description="Rhodanese" evidence="1">
    <location>
        <begin position="16"/>
        <end position="104"/>
    </location>
</feature>
<evidence type="ECO:0000259" key="1">
    <source>
        <dbReference type="PROSITE" id="PS50206"/>
    </source>
</evidence>
<dbReference type="RefSeq" id="WP_313833900.1">
    <property type="nucleotide sequence ID" value="NZ_JAQOUE010000001.1"/>
</dbReference>
<gene>
    <name evidence="2" type="ORF">PPG34_13315</name>
</gene>
<dbReference type="SMART" id="SM00450">
    <property type="entry name" value="RHOD"/>
    <property type="match status" value="1"/>
</dbReference>
<sequence>MSYAISVRELKDRLDKGDKVFLLDVREPHEYSMAKIEGSVLIPLGTLPTSLDQLNPADEIVALCHRGMRSADAVGFLLQQGFSNVKNLVGGIDAWSLEIDPEVPRYR</sequence>
<dbReference type="PROSITE" id="PS50206">
    <property type="entry name" value="RHODANESE_3"/>
    <property type="match status" value="1"/>
</dbReference>
<name>A0ABU3KAJ4_9BACT</name>
<accession>A0ABU3KAJ4</accession>
<dbReference type="PANTHER" id="PTHR43031:SF17">
    <property type="entry name" value="SULFURTRANSFERASE YTWF-RELATED"/>
    <property type="match status" value="1"/>
</dbReference>
<dbReference type="Pfam" id="PF00581">
    <property type="entry name" value="Rhodanese"/>
    <property type="match status" value="1"/>
</dbReference>
<dbReference type="Gene3D" id="3.40.250.10">
    <property type="entry name" value="Rhodanese-like domain"/>
    <property type="match status" value="1"/>
</dbReference>
<protein>
    <submittedName>
        <fullName evidence="2">Rhodanese-like domain-containing protein</fullName>
    </submittedName>
</protein>
<evidence type="ECO:0000313" key="3">
    <source>
        <dbReference type="Proteomes" id="UP001250932"/>
    </source>
</evidence>
<dbReference type="InterPro" id="IPR036873">
    <property type="entry name" value="Rhodanese-like_dom_sf"/>
</dbReference>
<organism evidence="2 3">
    <name type="scientific">Candidatus Nitronereus thalassa</name>
    <dbReference type="NCBI Taxonomy" id="3020898"/>
    <lineage>
        <taxon>Bacteria</taxon>
        <taxon>Pseudomonadati</taxon>
        <taxon>Nitrospirota</taxon>
        <taxon>Nitrospiria</taxon>
        <taxon>Nitrospirales</taxon>
        <taxon>Nitrospiraceae</taxon>
        <taxon>Candidatus Nitronereus</taxon>
    </lineage>
</organism>
<dbReference type="SUPFAM" id="SSF52821">
    <property type="entry name" value="Rhodanese/Cell cycle control phosphatase"/>
    <property type="match status" value="1"/>
</dbReference>
<dbReference type="InterPro" id="IPR001763">
    <property type="entry name" value="Rhodanese-like_dom"/>
</dbReference>
<proteinExistence type="predicted"/>
<dbReference type="EMBL" id="JAQOUE010000001">
    <property type="protein sequence ID" value="MDT7043333.1"/>
    <property type="molecule type" value="Genomic_DNA"/>
</dbReference>
<dbReference type="Proteomes" id="UP001250932">
    <property type="component" value="Unassembled WGS sequence"/>
</dbReference>
<comment type="caution">
    <text evidence="2">The sequence shown here is derived from an EMBL/GenBank/DDBJ whole genome shotgun (WGS) entry which is preliminary data.</text>
</comment>
<dbReference type="InterPro" id="IPR050229">
    <property type="entry name" value="GlpE_sulfurtransferase"/>
</dbReference>
<dbReference type="PANTHER" id="PTHR43031">
    <property type="entry name" value="FAD-DEPENDENT OXIDOREDUCTASE"/>
    <property type="match status" value="1"/>
</dbReference>